<dbReference type="Proteomes" id="UP000054279">
    <property type="component" value="Unassembled WGS sequence"/>
</dbReference>
<gene>
    <name evidence="1" type="ORF">M422DRAFT_53848</name>
</gene>
<evidence type="ECO:0000313" key="1">
    <source>
        <dbReference type="EMBL" id="KIJ30242.1"/>
    </source>
</evidence>
<name>A0A0C9UN22_SPHS4</name>
<protein>
    <submittedName>
        <fullName evidence="1">Uncharacterized protein</fullName>
    </submittedName>
</protein>
<dbReference type="EMBL" id="KN837266">
    <property type="protein sequence ID" value="KIJ30242.1"/>
    <property type="molecule type" value="Genomic_DNA"/>
</dbReference>
<accession>A0A0C9UN22</accession>
<sequence>MAINWEDDESMPLGPMTMESVKFIKSSERFPDINFGRIHYNIVDMGTPLHCLSDDTNGTLFYVTSTLPGPVDFKDIDWLTVAKIILDCIVNVMDTIIETSTGPAALQCWLQLVATGESEQVDASIATAGVCKEFIGWTKSARSSYLGLGILFHFARMLKVVDNPGDIYVLWELYMGLQLRKNVMTDQIMPTYLLSALYGEACNPVRGTEEVDMAFSVSDNMWSKPNCLKQVCNWVLEMDEVTFMRGCCIESFRKAAKEWTASAVERIEDWLTKAITSMDCSHLQKYKCYRNSDCFLKTPKPKPIIKMPPALNDTIILGPDSKELDINMQEVKLTHQASPKTPHLSVSEALIDAVIMVESPRRKCAALQAVLDPVRATPLDTVFVQFVNFIALERCESKWTKLPTEITPLEKVPKEANTQQV</sequence>
<keyword evidence="2" id="KW-1185">Reference proteome</keyword>
<organism evidence="1 2">
    <name type="scientific">Sphaerobolus stellatus (strain SS14)</name>
    <dbReference type="NCBI Taxonomy" id="990650"/>
    <lineage>
        <taxon>Eukaryota</taxon>
        <taxon>Fungi</taxon>
        <taxon>Dikarya</taxon>
        <taxon>Basidiomycota</taxon>
        <taxon>Agaricomycotina</taxon>
        <taxon>Agaricomycetes</taxon>
        <taxon>Phallomycetidae</taxon>
        <taxon>Geastrales</taxon>
        <taxon>Sphaerobolaceae</taxon>
        <taxon>Sphaerobolus</taxon>
    </lineage>
</organism>
<proteinExistence type="predicted"/>
<evidence type="ECO:0000313" key="2">
    <source>
        <dbReference type="Proteomes" id="UP000054279"/>
    </source>
</evidence>
<dbReference type="AlphaFoldDB" id="A0A0C9UN22"/>
<reference evidence="1 2" key="1">
    <citation type="submission" date="2014-06" db="EMBL/GenBank/DDBJ databases">
        <title>Evolutionary Origins and Diversification of the Mycorrhizal Mutualists.</title>
        <authorList>
            <consortium name="DOE Joint Genome Institute"/>
            <consortium name="Mycorrhizal Genomics Consortium"/>
            <person name="Kohler A."/>
            <person name="Kuo A."/>
            <person name="Nagy L.G."/>
            <person name="Floudas D."/>
            <person name="Copeland A."/>
            <person name="Barry K.W."/>
            <person name="Cichocki N."/>
            <person name="Veneault-Fourrey C."/>
            <person name="LaButti K."/>
            <person name="Lindquist E.A."/>
            <person name="Lipzen A."/>
            <person name="Lundell T."/>
            <person name="Morin E."/>
            <person name="Murat C."/>
            <person name="Riley R."/>
            <person name="Ohm R."/>
            <person name="Sun H."/>
            <person name="Tunlid A."/>
            <person name="Henrissat B."/>
            <person name="Grigoriev I.V."/>
            <person name="Hibbett D.S."/>
            <person name="Martin F."/>
        </authorList>
    </citation>
    <scope>NUCLEOTIDE SEQUENCE [LARGE SCALE GENOMIC DNA]</scope>
    <source>
        <strain evidence="1 2">SS14</strain>
    </source>
</reference>
<dbReference type="HOGENOM" id="CLU_652408_0_0_1"/>